<sequence>MLNVLRQIVQEVNEAQDLQEVLHLMVKRVSESISVEACSVYLADRRHNHFLLAASVGFLEGVDGKITIGFSEGLVGLVGEREEPINLSHANQHPRYRYYPETGEEKYQAFLGVPIIHQRRLVGILVIQQREPRRFDEGEVAFLVTISAQLAGIIAHGQIAGMVDELSNFDNQIHTTIRGVPAASGVGIGEVVVVYKQADLDTVPDRIIEDVPHEIMQFEKALADTRTDIERLKLRLEKTLLPEEQNLFDAYLSILDSKSLKADIIELIEEKHWAPYALRKIIKRQVHKFEAMEDLYLRERATDLIDLGQRVLANLQSETTTLQTYPQQTILVGDEVTASMLAEVPQESIVGVVSAKGSANSHVAILARAMGIPAVMGASGLPVYKLEGKCIIVDGYNGEVFTSPSQSMQIEFLRLAEEEKELYAGLSELRELRAETPDGMRIPLCANAGLVADIRPALQAGAEGVGLYRTEVPFMIRDRFPGEEEQYLIYRQLLESFAPKQVTIRTLDVGGDKMLPYFPIEEDNPYLGWRGIRVTLDHPEIFLVQLRAMLRASSGLNNLRVMFPMISSIQEVEEALRLLRQAHREVIDEGSPVLFPQTGVMIEVPSAVYQARSLMSKVDFASIGSNDLTQYLLAVDRNNPYVASMFDSLHPAVIGAIKVVIDAAHLQNKKVSLCGEMAGDPAAVIILLGLGIDMLSMNAHSLPRVKWIIRNFTVARAKQLFEEVKDLDHARDIRQHLEKALEDAGLGGLIRAGK</sequence>
<dbReference type="RefSeq" id="WP_057625164.1">
    <property type="nucleotide sequence ID" value="NZ_LKHV02000001.1"/>
</dbReference>
<dbReference type="InterPro" id="IPR036618">
    <property type="entry name" value="PtsI_HPr-bd_sf"/>
</dbReference>
<dbReference type="SUPFAM" id="SSF51621">
    <property type="entry name" value="Phosphoenolpyruvate/pyruvate domain"/>
    <property type="match status" value="1"/>
</dbReference>
<dbReference type="GO" id="GO:0009401">
    <property type="term" value="P:phosphoenolpyruvate-dependent sugar phosphotransferase system"/>
    <property type="evidence" value="ECO:0007669"/>
    <property type="project" value="UniProtKB-KW"/>
</dbReference>
<dbReference type="Gene3D" id="3.30.450.40">
    <property type="match status" value="1"/>
</dbReference>
<evidence type="ECO:0000256" key="8">
    <source>
        <dbReference type="ARBA" id="ARBA00022597"/>
    </source>
</evidence>
<dbReference type="NCBIfam" id="NF008283">
    <property type="entry name" value="PRK11061.1"/>
    <property type="match status" value="1"/>
</dbReference>
<comment type="cofactor">
    <cofactor evidence="2">
        <name>Mg(2+)</name>
        <dbReference type="ChEBI" id="CHEBI:18420"/>
    </cofactor>
</comment>
<dbReference type="Pfam" id="PF02896">
    <property type="entry name" value="PEP-utilizers_C"/>
    <property type="match status" value="1"/>
</dbReference>
<dbReference type="InterPro" id="IPR029016">
    <property type="entry name" value="GAF-like_dom_sf"/>
</dbReference>
<dbReference type="InterPro" id="IPR006318">
    <property type="entry name" value="PTS_EI-like"/>
</dbReference>
<dbReference type="Gene3D" id="3.20.20.60">
    <property type="entry name" value="Phosphoenolpyruvate-binding domains"/>
    <property type="match status" value="1"/>
</dbReference>
<dbReference type="InterPro" id="IPR040442">
    <property type="entry name" value="Pyrv_kinase-like_dom_sf"/>
</dbReference>
<dbReference type="InterPro" id="IPR003018">
    <property type="entry name" value="GAF"/>
</dbReference>
<dbReference type="Pfam" id="PF00391">
    <property type="entry name" value="PEP-utilizers"/>
    <property type="match status" value="1"/>
</dbReference>
<evidence type="ECO:0000256" key="11">
    <source>
        <dbReference type="ARBA" id="ARBA00022723"/>
    </source>
</evidence>
<accession>A0A0Q9YP15</accession>
<dbReference type="Pfam" id="PF01590">
    <property type="entry name" value="GAF"/>
    <property type="match status" value="1"/>
</dbReference>
<dbReference type="PRINTS" id="PR01736">
    <property type="entry name" value="PHPHTRNFRASE"/>
</dbReference>
<dbReference type="Proteomes" id="UP000051494">
    <property type="component" value="Unassembled WGS sequence"/>
</dbReference>
<dbReference type="AlphaFoldDB" id="A0A0Q9YP15"/>
<dbReference type="InterPro" id="IPR036637">
    <property type="entry name" value="Phosphohistidine_dom_sf"/>
</dbReference>
<dbReference type="Gene3D" id="1.10.274.10">
    <property type="entry name" value="PtsI, HPr-binding domain"/>
    <property type="match status" value="1"/>
</dbReference>
<evidence type="ECO:0000256" key="7">
    <source>
        <dbReference type="ARBA" id="ARBA00022490"/>
    </source>
</evidence>
<dbReference type="GO" id="GO:0016301">
    <property type="term" value="F:kinase activity"/>
    <property type="evidence" value="ECO:0007669"/>
    <property type="project" value="UniProtKB-KW"/>
</dbReference>
<name>A0A0Q9YP15_9GAMM</name>
<keyword evidence="10" id="KW-0598">Phosphotransferase system</keyword>
<dbReference type="EMBL" id="LKHV02000001">
    <property type="protein sequence ID" value="MCS5709552.1"/>
    <property type="molecule type" value="Genomic_DNA"/>
</dbReference>
<gene>
    <name evidence="15" type="primary">ptsI</name>
    <name evidence="16" type="synonym">ptsP</name>
    <name evidence="16" type="ORF">CC99x_011660</name>
    <name evidence="15" type="ORF">CC99x_02063</name>
</gene>
<keyword evidence="13" id="KW-0460">Magnesium</keyword>
<dbReference type="InterPro" id="IPR008279">
    <property type="entry name" value="PEP-util_enz_mobile_dom"/>
</dbReference>
<evidence type="ECO:0000313" key="16">
    <source>
        <dbReference type="EMBL" id="MCS5709552.1"/>
    </source>
</evidence>
<proteinExistence type="inferred from homology"/>
<dbReference type="NCBIfam" id="TIGR01417">
    <property type="entry name" value="PTS_I_fam"/>
    <property type="match status" value="1"/>
</dbReference>
<keyword evidence="15" id="KW-0670">Pyruvate</keyword>
<evidence type="ECO:0000256" key="6">
    <source>
        <dbReference type="ARBA" id="ARBA00022448"/>
    </source>
</evidence>
<comment type="similarity">
    <text evidence="4">Belongs to the PEP-utilizing enzyme family.</text>
</comment>
<dbReference type="GO" id="GO:0008965">
    <property type="term" value="F:phosphoenolpyruvate-protein phosphotransferase activity"/>
    <property type="evidence" value="ECO:0007669"/>
    <property type="project" value="UniProtKB-EC"/>
</dbReference>
<reference evidence="15" key="1">
    <citation type="submission" date="2015-09" db="EMBL/GenBank/DDBJ databases">
        <title>Draft Genome Sequences of Two Novel Amoeba-resistant Intranuclear Bacteria, Candidatus Berkiella cookevillensis and Candidatus Berkiella aquae.</title>
        <authorList>
            <person name="Mehari Y.T."/>
            <person name="Arivett B.A."/>
            <person name="Farone A.L."/>
            <person name="Gunderson J.H."/>
            <person name="Farone M.B."/>
        </authorList>
    </citation>
    <scope>NUCLEOTIDE SEQUENCE [LARGE SCALE GENOMIC DNA]</scope>
    <source>
        <strain evidence="15">CC99</strain>
    </source>
</reference>
<dbReference type="InterPro" id="IPR015813">
    <property type="entry name" value="Pyrv/PenolPyrv_kinase-like_dom"/>
</dbReference>
<reference evidence="16" key="2">
    <citation type="journal article" date="2016" name="Genome Announc.">
        <title>Draft Genome Sequences of Two Novel Amoeba-Resistant Intranuclear Bacteria, 'Candidatus Berkiella cookevillensis' and 'Candidatus Berkiella aquae'.</title>
        <authorList>
            <person name="Mehari Y.T."/>
            <person name="Arivett B.A."/>
            <person name="Farone A.L."/>
            <person name="Gunderson J.H."/>
            <person name="Farone M.B."/>
        </authorList>
    </citation>
    <scope>NUCLEOTIDE SEQUENCE</scope>
    <source>
        <strain evidence="16">CC99</strain>
    </source>
</reference>
<dbReference type="Gene3D" id="3.50.30.10">
    <property type="entry name" value="Phosphohistidine domain"/>
    <property type="match status" value="1"/>
</dbReference>
<evidence type="ECO:0000256" key="10">
    <source>
        <dbReference type="ARBA" id="ARBA00022683"/>
    </source>
</evidence>
<evidence type="ECO:0000256" key="1">
    <source>
        <dbReference type="ARBA" id="ARBA00000683"/>
    </source>
</evidence>
<evidence type="ECO:0000256" key="3">
    <source>
        <dbReference type="ARBA" id="ARBA00004496"/>
    </source>
</evidence>
<dbReference type="PATRIC" id="fig|1590042.3.peg.2109"/>
<reference evidence="16" key="3">
    <citation type="submission" date="2021-06" db="EMBL/GenBank/DDBJ databases">
        <title>Genomic Description and Analysis of Intracellular Bacteria, Candidatus Berkiella cookevillensis and Candidatus Berkiella aquae.</title>
        <authorList>
            <person name="Kidane D.T."/>
            <person name="Mehari Y.T."/>
            <person name="Rice F.C."/>
            <person name="Arivett B.A."/>
            <person name="Farone A.L."/>
            <person name="Berk S.G."/>
            <person name="Farone M.B."/>
        </authorList>
    </citation>
    <scope>NUCLEOTIDE SEQUENCE</scope>
    <source>
        <strain evidence="16">CC99</strain>
    </source>
</reference>
<keyword evidence="17" id="KW-1185">Reference proteome</keyword>
<dbReference type="Pfam" id="PF05524">
    <property type="entry name" value="PEP-utilisers_N"/>
    <property type="match status" value="1"/>
</dbReference>
<dbReference type="SUPFAM" id="SSF47831">
    <property type="entry name" value="Enzyme I of the PEP:sugar phosphotransferase system HPr-binding (sub)domain"/>
    <property type="match status" value="1"/>
</dbReference>
<evidence type="ECO:0000259" key="14">
    <source>
        <dbReference type="SMART" id="SM00065"/>
    </source>
</evidence>
<evidence type="ECO:0000256" key="13">
    <source>
        <dbReference type="ARBA" id="ARBA00022842"/>
    </source>
</evidence>
<evidence type="ECO:0000256" key="12">
    <source>
        <dbReference type="ARBA" id="ARBA00022777"/>
    </source>
</evidence>
<feature type="domain" description="GAF" evidence="14">
    <location>
        <begin position="17"/>
        <end position="164"/>
    </location>
</feature>
<dbReference type="SMART" id="SM00065">
    <property type="entry name" value="GAF"/>
    <property type="match status" value="1"/>
</dbReference>
<evidence type="ECO:0000256" key="2">
    <source>
        <dbReference type="ARBA" id="ARBA00001946"/>
    </source>
</evidence>
<dbReference type="InterPro" id="IPR008731">
    <property type="entry name" value="PTS_EIN"/>
</dbReference>
<dbReference type="SUPFAM" id="SSF52009">
    <property type="entry name" value="Phosphohistidine domain"/>
    <property type="match status" value="1"/>
</dbReference>
<protein>
    <recommendedName>
        <fullName evidence="5">phosphoenolpyruvate--protein phosphotransferase</fullName>
        <ecNumber evidence="5">2.7.3.9</ecNumber>
    </recommendedName>
</protein>
<dbReference type="EMBL" id="LKHV01000012">
    <property type="protein sequence ID" value="KRG17768.1"/>
    <property type="molecule type" value="Genomic_DNA"/>
</dbReference>
<dbReference type="SUPFAM" id="SSF55781">
    <property type="entry name" value="GAF domain-like"/>
    <property type="match status" value="1"/>
</dbReference>
<dbReference type="PANTHER" id="PTHR46244">
    <property type="entry name" value="PHOSPHOENOLPYRUVATE-PROTEIN PHOSPHOTRANSFERASE"/>
    <property type="match status" value="1"/>
</dbReference>
<dbReference type="InterPro" id="IPR050499">
    <property type="entry name" value="PEP-utilizing_PTS_enzyme"/>
</dbReference>
<keyword evidence="7" id="KW-0963">Cytoplasm</keyword>
<dbReference type="PANTHER" id="PTHR46244:SF1">
    <property type="entry name" value="PHOSPHOENOLPYRUVATE-DEPENDENT PHOSPHOTRANSFERASE SYSTEM"/>
    <property type="match status" value="1"/>
</dbReference>
<dbReference type="STRING" id="437022.CC99x_02063"/>
<comment type="catalytic activity">
    <reaction evidence="1">
        <text>L-histidyl-[protein] + phosphoenolpyruvate = N(pros)-phospho-L-histidyl-[protein] + pyruvate</text>
        <dbReference type="Rhea" id="RHEA:23880"/>
        <dbReference type="Rhea" id="RHEA-COMP:9745"/>
        <dbReference type="Rhea" id="RHEA-COMP:9746"/>
        <dbReference type="ChEBI" id="CHEBI:15361"/>
        <dbReference type="ChEBI" id="CHEBI:29979"/>
        <dbReference type="ChEBI" id="CHEBI:58702"/>
        <dbReference type="ChEBI" id="CHEBI:64837"/>
        <dbReference type="EC" id="2.7.3.9"/>
    </reaction>
</comment>
<comment type="subcellular location">
    <subcellularLocation>
        <location evidence="3">Cytoplasm</location>
    </subcellularLocation>
</comment>
<keyword evidence="8" id="KW-0762">Sugar transport</keyword>
<dbReference type="GO" id="GO:0046872">
    <property type="term" value="F:metal ion binding"/>
    <property type="evidence" value="ECO:0007669"/>
    <property type="project" value="UniProtKB-KW"/>
</dbReference>
<evidence type="ECO:0000256" key="5">
    <source>
        <dbReference type="ARBA" id="ARBA00012232"/>
    </source>
</evidence>
<comment type="caution">
    <text evidence="15">The sequence shown here is derived from an EMBL/GenBank/DDBJ whole genome shotgun (WGS) entry which is preliminary data.</text>
</comment>
<evidence type="ECO:0000313" key="15">
    <source>
        <dbReference type="EMBL" id="KRG17768.1"/>
    </source>
</evidence>
<keyword evidence="12" id="KW-0418">Kinase</keyword>
<dbReference type="EC" id="2.7.3.9" evidence="5"/>
<evidence type="ECO:0000256" key="4">
    <source>
        <dbReference type="ARBA" id="ARBA00007837"/>
    </source>
</evidence>
<dbReference type="InterPro" id="IPR000121">
    <property type="entry name" value="PEP_util_C"/>
</dbReference>
<keyword evidence="6" id="KW-0813">Transport</keyword>
<dbReference type="OrthoDB" id="9765468at2"/>
<evidence type="ECO:0000256" key="9">
    <source>
        <dbReference type="ARBA" id="ARBA00022679"/>
    </source>
</evidence>
<keyword evidence="11" id="KW-0479">Metal-binding</keyword>
<evidence type="ECO:0000313" key="17">
    <source>
        <dbReference type="Proteomes" id="UP000051494"/>
    </source>
</evidence>
<organism evidence="15">
    <name type="scientific">Candidatus Berkiella cookevillensis</name>
    <dbReference type="NCBI Taxonomy" id="437022"/>
    <lineage>
        <taxon>Bacteria</taxon>
        <taxon>Pseudomonadati</taxon>
        <taxon>Pseudomonadota</taxon>
        <taxon>Gammaproteobacteria</taxon>
        <taxon>Candidatus Berkiellales</taxon>
        <taxon>Candidatus Berkiellaceae</taxon>
        <taxon>Candidatus Berkiella</taxon>
    </lineage>
</organism>
<keyword evidence="9 15" id="KW-0808">Transferase</keyword>
<dbReference type="GO" id="GO:0005737">
    <property type="term" value="C:cytoplasm"/>
    <property type="evidence" value="ECO:0007669"/>
    <property type="project" value="UniProtKB-SubCell"/>
</dbReference>